<proteinExistence type="predicted"/>
<dbReference type="InterPro" id="IPR044020">
    <property type="entry name" value="DUF5676"/>
</dbReference>
<comment type="caution">
    <text evidence="2">The sequence shown here is derived from an EMBL/GenBank/DDBJ whole genome shotgun (WGS) entry which is preliminary data.</text>
</comment>
<keyword evidence="1" id="KW-1133">Transmembrane helix</keyword>
<keyword evidence="1" id="KW-0472">Membrane</keyword>
<feature type="transmembrane region" description="Helical" evidence="1">
    <location>
        <begin position="50"/>
        <end position="83"/>
    </location>
</feature>
<protein>
    <submittedName>
        <fullName evidence="2">Uncharacterized protein</fullName>
    </submittedName>
</protein>
<dbReference type="EMBL" id="LCDG01000001">
    <property type="protein sequence ID" value="KKS48356.1"/>
    <property type="molecule type" value="Genomic_DNA"/>
</dbReference>
<reference evidence="2 3" key="1">
    <citation type="journal article" date="2015" name="Nature">
        <title>rRNA introns, odd ribosomes, and small enigmatic genomes across a large radiation of phyla.</title>
        <authorList>
            <person name="Brown C.T."/>
            <person name="Hug L.A."/>
            <person name="Thomas B.C."/>
            <person name="Sharon I."/>
            <person name="Castelle C.J."/>
            <person name="Singh A."/>
            <person name="Wilkins M.J."/>
            <person name="Williams K.H."/>
            <person name="Banfield J.F."/>
        </authorList>
    </citation>
    <scope>NUCLEOTIDE SEQUENCE [LARGE SCALE GENOMIC DNA]</scope>
</reference>
<accession>A0A0G1BQ44</accession>
<keyword evidence="1" id="KW-0812">Transmembrane</keyword>
<organism evidence="2 3">
    <name type="scientific">Candidatus Nomurabacteria bacterium GW2011_GWC2_42_20</name>
    <dbReference type="NCBI Taxonomy" id="1618756"/>
    <lineage>
        <taxon>Bacteria</taxon>
        <taxon>Candidatus Nomuraibacteriota</taxon>
    </lineage>
</organism>
<evidence type="ECO:0000313" key="2">
    <source>
        <dbReference type="EMBL" id="KKS48356.1"/>
    </source>
</evidence>
<gene>
    <name evidence="2" type="ORF">UV12_C0001G0051</name>
</gene>
<dbReference type="Pfam" id="PF18926">
    <property type="entry name" value="DUF5676"/>
    <property type="match status" value="1"/>
</dbReference>
<dbReference type="AlphaFoldDB" id="A0A0G1BQ44"/>
<sequence length="91" mass="10063">MELKKHQFSLAVSVTFGVVYVICAGFTALWPDFAMRLLGWMAHIVNVDKFVGGVEVTLAGVTIGLLEIVVYGYGTAYLFAYFYNRFTAPSV</sequence>
<name>A0A0G1BQ44_9BACT</name>
<evidence type="ECO:0000313" key="3">
    <source>
        <dbReference type="Proteomes" id="UP000034704"/>
    </source>
</evidence>
<feature type="transmembrane region" description="Helical" evidence="1">
    <location>
        <begin position="7"/>
        <end position="30"/>
    </location>
</feature>
<evidence type="ECO:0000256" key="1">
    <source>
        <dbReference type="SAM" id="Phobius"/>
    </source>
</evidence>
<dbReference type="STRING" id="1618756.UV12_C0001G0051"/>
<dbReference type="Proteomes" id="UP000034704">
    <property type="component" value="Unassembled WGS sequence"/>
</dbReference>